<dbReference type="InterPro" id="IPR017881">
    <property type="entry name" value="NirD"/>
</dbReference>
<dbReference type="PROSITE" id="PS51300">
    <property type="entry name" value="NIRD"/>
    <property type="match status" value="1"/>
</dbReference>
<keyword evidence="3 8" id="KW-0560">Oxidoreductase</keyword>
<dbReference type="GO" id="GO:0051537">
    <property type="term" value="F:2 iron, 2 sulfur cluster binding"/>
    <property type="evidence" value="ECO:0007669"/>
    <property type="project" value="UniProtKB-KW"/>
</dbReference>
<keyword evidence="9" id="KW-1185">Reference proteome</keyword>
<dbReference type="GO" id="GO:0016705">
    <property type="term" value="F:oxidoreductase activity, acting on paired donors, with incorporation or reduction of molecular oxygen"/>
    <property type="evidence" value="ECO:0007669"/>
    <property type="project" value="UniProtKB-ARBA"/>
</dbReference>
<dbReference type="AlphaFoldDB" id="A0A839S3V8"/>
<dbReference type="InterPro" id="IPR017941">
    <property type="entry name" value="Rieske_2Fe-2S"/>
</dbReference>
<dbReference type="EC" id="1.7.1.15" evidence="8"/>
<dbReference type="GO" id="GO:0042128">
    <property type="term" value="P:nitrate assimilation"/>
    <property type="evidence" value="ECO:0007669"/>
    <property type="project" value="UniProtKB-KW"/>
</dbReference>
<evidence type="ECO:0000259" key="7">
    <source>
        <dbReference type="PROSITE" id="PS51296"/>
    </source>
</evidence>
<evidence type="ECO:0000256" key="6">
    <source>
        <dbReference type="ARBA" id="ARBA00023063"/>
    </source>
</evidence>
<dbReference type="CDD" id="cd03529">
    <property type="entry name" value="Rieske_NirD"/>
    <property type="match status" value="1"/>
</dbReference>
<protein>
    <submittedName>
        <fullName evidence="8">Nitrite reductase (NADH) small subunit</fullName>
        <ecNumber evidence="8">1.7.1.15</ecNumber>
    </submittedName>
</protein>
<sequence length="120" mass="12526">MTVLSDEQSAGAETWTPVCRVDQVPLAAGVAALLDGGVQVAVLRTDDGEFHGLSNIDPFSGAAVLARGIVGDIGGVPVVASPIYKQNFDLRTGRCLDDPDVRIATYPIRVVDGTVHVGVR</sequence>
<dbReference type="GO" id="GO:0046872">
    <property type="term" value="F:metal ion binding"/>
    <property type="evidence" value="ECO:0007669"/>
    <property type="project" value="UniProtKB-KW"/>
</dbReference>
<evidence type="ECO:0000313" key="9">
    <source>
        <dbReference type="Proteomes" id="UP000550714"/>
    </source>
</evidence>
<proteinExistence type="predicted"/>
<dbReference type="RefSeq" id="WP_183657648.1">
    <property type="nucleotide sequence ID" value="NZ_JACHWU010000005.1"/>
</dbReference>
<organism evidence="8 9">
    <name type="scientific">Prauserella isguenensis</name>
    <dbReference type="NCBI Taxonomy" id="1470180"/>
    <lineage>
        <taxon>Bacteria</taxon>
        <taxon>Bacillati</taxon>
        <taxon>Actinomycetota</taxon>
        <taxon>Actinomycetes</taxon>
        <taxon>Pseudonocardiales</taxon>
        <taxon>Pseudonocardiaceae</taxon>
        <taxon>Prauserella</taxon>
    </lineage>
</organism>
<evidence type="ECO:0000256" key="2">
    <source>
        <dbReference type="ARBA" id="ARBA00022723"/>
    </source>
</evidence>
<dbReference type="EMBL" id="JACHWU010000005">
    <property type="protein sequence ID" value="MBB3052771.1"/>
    <property type="molecule type" value="Genomic_DNA"/>
</dbReference>
<dbReference type="GO" id="GO:0106316">
    <property type="term" value="F:nitrite reductase (NADH) activity"/>
    <property type="evidence" value="ECO:0007669"/>
    <property type="project" value="UniProtKB-EC"/>
</dbReference>
<dbReference type="PANTHER" id="PTHR40562:SF1">
    <property type="entry name" value="NITRITE REDUCTASE (NADH) SMALL SUBUNIT"/>
    <property type="match status" value="1"/>
</dbReference>
<dbReference type="Pfam" id="PF13806">
    <property type="entry name" value="Rieske_2"/>
    <property type="match status" value="1"/>
</dbReference>
<dbReference type="Proteomes" id="UP000550714">
    <property type="component" value="Unassembled WGS sequence"/>
</dbReference>
<keyword evidence="1" id="KW-0001">2Fe-2S</keyword>
<reference evidence="8 9" key="1">
    <citation type="submission" date="2020-08" db="EMBL/GenBank/DDBJ databases">
        <title>Genomic Encyclopedia of Type Strains, Phase III (KMG-III): the genomes of soil and plant-associated and newly described type strains.</title>
        <authorList>
            <person name="Whitman W."/>
        </authorList>
    </citation>
    <scope>NUCLEOTIDE SEQUENCE [LARGE SCALE GENOMIC DNA]</scope>
    <source>
        <strain evidence="8 9">CECT 8577</strain>
    </source>
</reference>
<dbReference type="SUPFAM" id="SSF50022">
    <property type="entry name" value="ISP domain"/>
    <property type="match status" value="1"/>
</dbReference>
<keyword evidence="4" id="KW-0408">Iron</keyword>
<feature type="domain" description="Rieske" evidence="7">
    <location>
        <begin position="15"/>
        <end position="117"/>
    </location>
</feature>
<evidence type="ECO:0000256" key="1">
    <source>
        <dbReference type="ARBA" id="ARBA00022714"/>
    </source>
</evidence>
<evidence type="ECO:0000256" key="3">
    <source>
        <dbReference type="ARBA" id="ARBA00023002"/>
    </source>
</evidence>
<keyword evidence="5" id="KW-0411">Iron-sulfur</keyword>
<evidence type="ECO:0000313" key="8">
    <source>
        <dbReference type="EMBL" id="MBB3052771.1"/>
    </source>
</evidence>
<comment type="caution">
    <text evidence="8">The sequence shown here is derived from an EMBL/GenBank/DDBJ whole genome shotgun (WGS) entry which is preliminary data.</text>
</comment>
<dbReference type="InterPro" id="IPR036922">
    <property type="entry name" value="Rieske_2Fe-2S_sf"/>
</dbReference>
<evidence type="ECO:0000256" key="4">
    <source>
        <dbReference type="ARBA" id="ARBA00023004"/>
    </source>
</evidence>
<name>A0A839S3V8_9PSEU</name>
<dbReference type="PROSITE" id="PS51296">
    <property type="entry name" value="RIESKE"/>
    <property type="match status" value="1"/>
</dbReference>
<dbReference type="Gene3D" id="2.102.10.10">
    <property type="entry name" value="Rieske [2Fe-2S] iron-sulphur domain"/>
    <property type="match status" value="1"/>
</dbReference>
<evidence type="ECO:0000256" key="5">
    <source>
        <dbReference type="ARBA" id="ARBA00023014"/>
    </source>
</evidence>
<keyword evidence="6" id="KW-0534">Nitrate assimilation</keyword>
<keyword evidence="2" id="KW-0479">Metal-binding</keyword>
<dbReference type="PANTHER" id="PTHR40562">
    <property type="match status" value="1"/>
</dbReference>
<gene>
    <name evidence="8" type="ORF">FHS23_003812</name>
</gene>
<dbReference type="InterPro" id="IPR012748">
    <property type="entry name" value="Rieske-like_NirD"/>
</dbReference>
<dbReference type="GO" id="GO:0004497">
    <property type="term" value="F:monooxygenase activity"/>
    <property type="evidence" value="ECO:0007669"/>
    <property type="project" value="UniProtKB-ARBA"/>
</dbReference>
<accession>A0A839S3V8</accession>
<dbReference type="NCBIfam" id="TIGR02378">
    <property type="entry name" value="nirD_assim_sml"/>
    <property type="match status" value="1"/>
</dbReference>